<dbReference type="EnsemblProtists" id="EKX55174">
    <property type="protein sequence ID" value="EKX55174"/>
    <property type="gene ID" value="GUITHDRAFT_98954"/>
</dbReference>
<keyword evidence="5" id="KW-1185">Reference proteome</keyword>
<keyword evidence="2" id="KW-0472">Membrane</keyword>
<feature type="transmembrane region" description="Helical" evidence="2">
    <location>
        <begin position="91"/>
        <end position="117"/>
    </location>
</feature>
<evidence type="ECO:0000256" key="1">
    <source>
        <dbReference type="SAM" id="MobiDB-lite"/>
    </source>
</evidence>
<dbReference type="KEGG" id="gtt:GUITHDRAFT_98954"/>
<gene>
    <name evidence="3" type="ORF">GUITHDRAFT_98954</name>
</gene>
<evidence type="ECO:0000313" key="4">
    <source>
        <dbReference type="EnsemblProtists" id="EKX55174"/>
    </source>
</evidence>
<dbReference type="EMBL" id="JH992965">
    <property type="protein sequence ID" value="EKX55174.1"/>
    <property type="molecule type" value="Genomic_DNA"/>
</dbReference>
<reference evidence="5" key="2">
    <citation type="submission" date="2012-11" db="EMBL/GenBank/DDBJ databases">
        <authorList>
            <person name="Kuo A."/>
            <person name="Curtis B.A."/>
            <person name="Tanifuji G."/>
            <person name="Burki F."/>
            <person name="Gruber A."/>
            <person name="Irimia M."/>
            <person name="Maruyama S."/>
            <person name="Arias M.C."/>
            <person name="Ball S.G."/>
            <person name="Gile G.H."/>
            <person name="Hirakawa Y."/>
            <person name="Hopkins J.F."/>
            <person name="Rensing S.A."/>
            <person name="Schmutz J."/>
            <person name="Symeonidi A."/>
            <person name="Elias M."/>
            <person name="Eveleigh R.J."/>
            <person name="Herman E.K."/>
            <person name="Klute M.J."/>
            <person name="Nakayama T."/>
            <person name="Obornik M."/>
            <person name="Reyes-Prieto A."/>
            <person name="Armbrust E.V."/>
            <person name="Aves S.J."/>
            <person name="Beiko R.G."/>
            <person name="Coutinho P."/>
            <person name="Dacks J.B."/>
            <person name="Durnford D.G."/>
            <person name="Fast N.M."/>
            <person name="Green B.R."/>
            <person name="Grisdale C."/>
            <person name="Hempe F."/>
            <person name="Henrissat B."/>
            <person name="Hoppner M.P."/>
            <person name="Ishida K.-I."/>
            <person name="Kim E."/>
            <person name="Koreny L."/>
            <person name="Kroth P.G."/>
            <person name="Liu Y."/>
            <person name="Malik S.-B."/>
            <person name="Maier U.G."/>
            <person name="McRose D."/>
            <person name="Mock T."/>
            <person name="Neilson J.A."/>
            <person name="Onodera N.T."/>
            <person name="Poole A.M."/>
            <person name="Pritham E.J."/>
            <person name="Richards T.A."/>
            <person name="Rocap G."/>
            <person name="Roy S.W."/>
            <person name="Sarai C."/>
            <person name="Schaack S."/>
            <person name="Shirato S."/>
            <person name="Slamovits C.H."/>
            <person name="Spencer D.F."/>
            <person name="Suzuki S."/>
            <person name="Worden A.Z."/>
            <person name="Zauner S."/>
            <person name="Barry K."/>
            <person name="Bell C."/>
            <person name="Bharti A.K."/>
            <person name="Crow J.A."/>
            <person name="Grimwood J."/>
            <person name="Kramer R."/>
            <person name="Lindquist E."/>
            <person name="Lucas S."/>
            <person name="Salamov A."/>
            <person name="McFadden G.I."/>
            <person name="Lane C.E."/>
            <person name="Keeling P.J."/>
            <person name="Gray M.W."/>
            <person name="Grigoriev I.V."/>
            <person name="Archibald J.M."/>
        </authorList>
    </citation>
    <scope>NUCLEOTIDE SEQUENCE</scope>
    <source>
        <strain evidence="5">CCMP2712</strain>
    </source>
</reference>
<evidence type="ECO:0000313" key="5">
    <source>
        <dbReference type="Proteomes" id="UP000011087"/>
    </source>
</evidence>
<feature type="region of interest" description="Disordered" evidence="1">
    <location>
        <begin position="1"/>
        <end position="35"/>
    </location>
</feature>
<dbReference type="HOGENOM" id="CLU_1139813_0_0_1"/>
<organism evidence="3">
    <name type="scientific">Guillardia theta (strain CCMP2712)</name>
    <name type="common">Cryptophyte</name>
    <dbReference type="NCBI Taxonomy" id="905079"/>
    <lineage>
        <taxon>Eukaryota</taxon>
        <taxon>Cryptophyceae</taxon>
        <taxon>Pyrenomonadales</taxon>
        <taxon>Geminigeraceae</taxon>
        <taxon>Guillardia</taxon>
    </lineage>
</organism>
<feature type="transmembrane region" description="Helical" evidence="2">
    <location>
        <begin position="123"/>
        <end position="148"/>
    </location>
</feature>
<keyword evidence="2" id="KW-0812">Transmembrane</keyword>
<proteinExistence type="predicted"/>
<sequence length="244" mass="26353">MAANTERPVHAHASRSNAASNPSQRKASDGSASKGARRMTTSLARMPWAAFSAVYHAPQAVSSMVSESAKGIRSASKSMSGSLEFQMAKKLFGAFGDLFSGFLELGALIASMTLLFWVSGLFLGLAFCSVFVAAACLYVLICAVSMNWCLDRVRVYLRDCLVLRVCSVAIPTVSVLKGLKFTTGVTVHFPDKSMVWILHAGNWVVRLCWKNCFENPILLFRGPVQNADMSVDELAHSSDTSAQG</sequence>
<evidence type="ECO:0000256" key="2">
    <source>
        <dbReference type="SAM" id="Phobius"/>
    </source>
</evidence>
<dbReference type="GeneID" id="17312001"/>
<dbReference type="Proteomes" id="UP000011087">
    <property type="component" value="Unassembled WGS sequence"/>
</dbReference>
<dbReference type="PaxDb" id="55529-EKX55174"/>
<dbReference type="OrthoDB" id="10454985at2759"/>
<reference evidence="3 5" key="1">
    <citation type="journal article" date="2012" name="Nature">
        <title>Algal genomes reveal evolutionary mosaicism and the fate of nucleomorphs.</title>
        <authorList>
            <consortium name="DOE Joint Genome Institute"/>
            <person name="Curtis B.A."/>
            <person name="Tanifuji G."/>
            <person name="Burki F."/>
            <person name="Gruber A."/>
            <person name="Irimia M."/>
            <person name="Maruyama S."/>
            <person name="Arias M.C."/>
            <person name="Ball S.G."/>
            <person name="Gile G.H."/>
            <person name="Hirakawa Y."/>
            <person name="Hopkins J.F."/>
            <person name="Kuo A."/>
            <person name="Rensing S.A."/>
            <person name="Schmutz J."/>
            <person name="Symeonidi A."/>
            <person name="Elias M."/>
            <person name="Eveleigh R.J."/>
            <person name="Herman E.K."/>
            <person name="Klute M.J."/>
            <person name="Nakayama T."/>
            <person name="Obornik M."/>
            <person name="Reyes-Prieto A."/>
            <person name="Armbrust E.V."/>
            <person name="Aves S.J."/>
            <person name="Beiko R.G."/>
            <person name="Coutinho P."/>
            <person name="Dacks J.B."/>
            <person name="Durnford D.G."/>
            <person name="Fast N.M."/>
            <person name="Green B.R."/>
            <person name="Grisdale C.J."/>
            <person name="Hempel F."/>
            <person name="Henrissat B."/>
            <person name="Hoppner M.P."/>
            <person name="Ishida K."/>
            <person name="Kim E."/>
            <person name="Koreny L."/>
            <person name="Kroth P.G."/>
            <person name="Liu Y."/>
            <person name="Malik S.B."/>
            <person name="Maier U.G."/>
            <person name="McRose D."/>
            <person name="Mock T."/>
            <person name="Neilson J.A."/>
            <person name="Onodera N.T."/>
            <person name="Poole A.M."/>
            <person name="Pritham E.J."/>
            <person name="Richards T.A."/>
            <person name="Rocap G."/>
            <person name="Roy S.W."/>
            <person name="Sarai C."/>
            <person name="Schaack S."/>
            <person name="Shirato S."/>
            <person name="Slamovits C.H."/>
            <person name="Spencer D.F."/>
            <person name="Suzuki S."/>
            <person name="Worden A.Z."/>
            <person name="Zauner S."/>
            <person name="Barry K."/>
            <person name="Bell C."/>
            <person name="Bharti A.K."/>
            <person name="Crow J.A."/>
            <person name="Grimwood J."/>
            <person name="Kramer R."/>
            <person name="Lindquist E."/>
            <person name="Lucas S."/>
            <person name="Salamov A."/>
            <person name="McFadden G.I."/>
            <person name="Lane C.E."/>
            <person name="Keeling P.J."/>
            <person name="Gray M.W."/>
            <person name="Grigoriev I.V."/>
            <person name="Archibald J.M."/>
        </authorList>
    </citation>
    <scope>NUCLEOTIDE SEQUENCE</scope>
    <source>
        <strain evidence="3 5">CCMP2712</strain>
    </source>
</reference>
<dbReference type="AlphaFoldDB" id="L1K3J3"/>
<keyword evidence="2" id="KW-1133">Transmembrane helix</keyword>
<reference evidence="4" key="3">
    <citation type="submission" date="2015-06" db="UniProtKB">
        <authorList>
            <consortium name="EnsemblProtists"/>
        </authorList>
    </citation>
    <scope>IDENTIFICATION</scope>
</reference>
<evidence type="ECO:0000313" key="3">
    <source>
        <dbReference type="EMBL" id="EKX55174.1"/>
    </source>
</evidence>
<name>L1K3J3_GUITC</name>
<dbReference type="RefSeq" id="XP_005842154.1">
    <property type="nucleotide sequence ID" value="XM_005842097.1"/>
</dbReference>
<feature type="compositionally biased region" description="Low complexity" evidence="1">
    <location>
        <begin position="14"/>
        <end position="23"/>
    </location>
</feature>
<protein>
    <submittedName>
        <fullName evidence="3 4">Uncharacterized protein</fullName>
    </submittedName>
</protein>
<accession>L1K3J3</accession>